<dbReference type="SMART" id="SM00327">
    <property type="entry name" value="VWA"/>
    <property type="match status" value="1"/>
</dbReference>
<feature type="domain" description="VWFA" evidence="2">
    <location>
        <begin position="87"/>
        <end position="284"/>
    </location>
</feature>
<dbReference type="Proteomes" id="UP001589813">
    <property type="component" value="Unassembled WGS sequence"/>
</dbReference>
<evidence type="ECO:0000256" key="1">
    <source>
        <dbReference type="SAM" id="Phobius"/>
    </source>
</evidence>
<evidence type="ECO:0000313" key="3">
    <source>
        <dbReference type="EMBL" id="MFC0048245.1"/>
    </source>
</evidence>
<keyword evidence="4" id="KW-1185">Reference proteome</keyword>
<dbReference type="Gene3D" id="3.40.50.410">
    <property type="entry name" value="von Willebrand factor, type A domain"/>
    <property type="match status" value="1"/>
</dbReference>
<dbReference type="PANTHER" id="PTHR22550:SF18">
    <property type="entry name" value="VWFA DOMAIN-CONTAINING PROTEIN"/>
    <property type="match status" value="1"/>
</dbReference>
<proteinExistence type="predicted"/>
<dbReference type="InterPro" id="IPR036465">
    <property type="entry name" value="vWFA_dom_sf"/>
</dbReference>
<gene>
    <name evidence="3" type="ORF">ACFFJP_08090</name>
</gene>
<dbReference type="InterPro" id="IPR002035">
    <property type="entry name" value="VWF_A"/>
</dbReference>
<keyword evidence="1" id="KW-1133">Transmembrane helix</keyword>
<reference evidence="3 4" key="1">
    <citation type="submission" date="2024-09" db="EMBL/GenBank/DDBJ databases">
        <authorList>
            <person name="Sun Q."/>
            <person name="Mori K."/>
        </authorList>
    </citation>
    <scope>NUCLEOTIDE SEQUENCE [LARGE SCALE GENOMIC DNA]</scope>
    <source>
        <strain evidence="3 4">KCTC 23315</strain>
    </source>
</reference>
<evidence type="ECO:0000259" key="2">
    <source>
        <dbReference type="PROSITE" id="PS50234"/>
    </source>
</evidence>
<sequence>MFEFALPWLFVLLPVPWLLRARQSVAGQPLFFPPLARLAAAEQHSAQHQRWRMPALLPFLFWASLVTAAAGPRWLGEPVTLPQQGRDMMLAVDLSGSMNINDMVIEGQSYNRLDAVKHVLSQFIDKRQGDRLGLILFADAAYQQTPLTFDRTTVQKMLDDAVLGLVGQRTAIGEAIGLTVKRFNTYQSSNKVLILLSDGANTAGNIQPREALALAKAAGVKIYAVGVGAEQMVQQGIFGPQVVNPSADLDEKLLTELASETGGRYFRARNLQELSEIYQLLDQLEPIERDQLNYRPQQSLLHWPLASALVLLGLAFWRRSRYAR</sequence>
<comment type="caution">
    <text evidence="3">The sequence shown here is derived from an EMBL/GenBank/DDBJ whole genome shotgun (WGS) entry which is preliminary data.</text>
</comment>
<dbReference type="CDD" id="cd01467">
    <property type="entry name" value="vWA_BatA_type"/>
    <property type="match status" value="1"/>
</dbReference>
<dbReference type="Pfam" id="PF00092">
    <property type="entry name" value="VWA"/>
    <property type="match status" value="1"/>
</dbReference>
<feature type="transmembrane region" description="Helical" evidence="1">
    <location>
        <begin position="300"/>
        <end position="317"/>
    </location>
</feature>
<name>A0ABV6BBJ3_9GAMM</name>
<keyword evidence="1" id="KW-0812">Transmembrane</keyword>
<dbReference type="PANTHER" id="PTHR22550">
    <property type="entry name" value="SPORE GERMINATION PROTEIN"/>
    <property type="match status" value="1"/>
</dbReference>
<protein>
    <submittedName>
        <fullName evidence="3">VWA domain-containing protein</fullName>
    </submittedName>
</protein>
<keyword evidence="1" id="KW-0472">Membrane</keyword>
<dbReference type="RefSeq" id="WP_377242247.1">
    <property type="nucleotide sequence ID" value="NZ_JBHLXP010000001.1"/>
</dbReference>
<dbReference type="PROSITE" id="PS50234">
    <property type="entry name" value="VWFA"/>
    <property type="match status" value="1"/>
</dbReference>
<dbReference type="EMBL" id="JBHLXP010000001">
    <property type="protein sequence ID" value="MFC0048245.1"/>
    <property type="molecule type" value="Genomic_DNA"/>
</dbReference>
<organism evidence="3 4">
    <name type="scientific">Rheinheimera tilapiae</name>
    <dbReference type="NCBI Taxonomy" id="875043"/>
    <lineage>
        <taxon>Bacteria</taxon>
        <taxon>Pseudomonadati</taxon>
        <taxon>Pseudomonadota</taxon>
        <taxon>Gammaproteobacteria</taxon>
        <taxon>Chromatiales</taxon>
        <taxon>Chromatiaceae</taxon>
        <taxon>Rheinheimera</taxon>
    </lineage>
</organism>
<accession>A0ABV6BBJ3</accession>
<dbReference type="SUPFAM" id="SSF53300">
    <property type="entry name" value="vWA-like"/>
    <property type="match status" value="1"/>
</dbReference>
<dbReference type="InterPro" id="IPR050768">
    <property type="entry name" value="UPF0353/GerABKA_families"/>
</dbReference>
<evidence type="ECO:0000313" key="4">
    <source>
        <dbReference type="Proteomes" id="UP001589813"/>
    </source>
</evidence>
<dbReference type="InterPro" id="IPR033881">
    <property type="entry name" value="vWA_BatA_type"/>
</dbReference>